<comment type="caution">
    <text evidence="1">The sequence shown here is derived from an EMBL/GenBank/DDBJ whole genome shotgun (WGS) entry which is preliminary data.</text>
</comment>
<reference evidence="1 2" key="1">
    <citation type="submission" date="2017-08" db="EMBL/GenBank/DDBJ databases">
        <title>Infants hospitalized years apart are colonized by the same room-sourced microbial strains.</title>
        <authorList>
            <person name="Brooks B."/>
            <person name="Olm M.R."/>
            <person name="Firek B.A."/>
            <person name="Baker R."/>
            <person name="Thomas B.C."/>
            <person name="Morowitz M.J."/>
            <person name="Banfield J.F."/>
        </authorList>
    </citation>
    <scope>NUCLEOTIDE SEQUENCE [LARGE SCALE GENOMIC DNA]</scope>
    <source>
        <strain evidence="1">S2_018_000_R2_104</strain>
    </source>
</reference>
<dbReference type="AlphaFoldDB" id="A0A2W4ZWE0"/>
<sequence>MNPIVGQPLSEALNGFDAKISSSTGGASFTQGVMALSGFDVTHGVSAPTQDAGPASLVMRNNQSFKPSL</sequence>
<protein>
    <submittedName>
        <fullName evidence="1">Uncharacterized protein</fullName>
    </submittedName>
</protein>
<evidence type="ECO:0000313" key="1">
    <source>
        <dbReference type="EMBL" id="PZO85776.1"/>
    </source>
</evidence>
<evidence type="ECO:0000313" key="2">
    <source>
        <dbReference type="Proteomes" id="UP000249557"/>
    </source>
</evidence>
<dbReference type="EMBL" id="QFNK01000135">
    <property type="protein sequence ID" value="PZO85776.1"/>
    <property type="molecule type" value="Genomic_DNA"/>
</dbReference>
<organism evidence="1 2">
    <name type="scientific">Micavibrio aeruginosavorus</name>
    <dbReference type="NCBI Taxonomy" id="349221"/>
    <lineage>
        <taxon>Bacteria</taxon>
        <taxon>Pseudomonadati</taxon>
        <taxon>Bdellovibrionota</taxon>
        <taxon>Bdellovibrionia</taxon>
        <taxon>Bdellovibrionales</taxon>
        <taxon>Pseudobdellovibrionaceae</taxon>
        <taxon>Micavibrio</taxon>
    </lineage>
</organism>
<name>A0A2W4ZWE0_9BACT</name>
<dbReference type="Proteomes" id="UP000249557">
    <property type="component" value="Unassembled WGS sequence"/>
</dbReference>
<proteinExistence type="predicted"/>
<accession>A0A2W4ZWE0</accession>
<gene>
    <name evidence="1" type="ORF">DI626_07085</name>
</gene>